<reference evidence="6 7" key="1">
    <citation type="journal article" date="2015" name="Genome Announc.">
        <title>Complete Genome Sequence of the Type Strain Corynebacterium testudinoris DSM 44614, Recovered from Necrotic Lesions in the Mouth of a Tortoise.</title>
        <authorList>
            <person name="Ruckert C."/>
            <person name="Kriete M."/>
            <person name="Jaenicke S."/>
            <person name="Winkler A."/>
            <person name="Tauch A."/>
        </authorList>
    </citation>
    <scope>NUCLEOTIDE SEQUENCE [LARGE SCALE GENOMIC DNA]</scope>
    <source>
        <strain evidence="6 7">DSM 44614</strain>
    </source>
</reference>
<sequence>MKSRNPGCDIEGMRDTAIVTQGLTKTYGRVGVVKHLDLCVPTGSIYGFLGPNGSGKTTTMKMILGLTRPTAGQVTVMGMEMNDVNRGKILPHVGSLIENPAGYGHLTGQENLDIQRHLLGLDEKACARALELVGLTRHRDKVVRGYSLGMKQRLGIALALARQPQLLVLDEPINGLDPAGIEEIRHLIVKLAAEGVTIMISSHILDEIERIATRIGIIAQGTLLFEGSREELMRHSIPDTVFVTSRGTTTVPGLTAEAVARRVTELVDAREDIFEVRREVQRLEDVFMNLTKGAQL</sequence>
<keyword evidence="3" id="KW-0547">Nucleotide-binding</keyword>
<proteinExistence type="inferred from homology"/>
<dbReference type="Proteomes" id="UP000035540">
    <property type="component" value="Chromosome"/>
</dbReference>
<evidence type="ECO:0000313" key="6">
    <source>
        <dbReference type="EMBL" id="AKK09058.1"/>
    </source>
</evidence>
<dbReference type="Gene3D" id="3.40.50.300">
    <property type="entry name" value="P-loop containing nucleotide triphosphate hydrolases"/>
    <property type="match status" value="1"/>
</dbReference>
<dbReference type="PANTHER" id="PTHR43335:SF8">
    <property type="entry name" value="ABC TRANSPORTER, ATP-BINDING PROTEIN"/>
    <property type="match status" value="1"/>
</dbReference>
<accession>A0A0G3HAW0</accession>
<dbReference type="KEGG" id="cted:CTEST_08140"/>
<dbReference type="PROSITE" id="PS00211">
    <property type="entry name" value="ABC_TRANSPORTER_1"/>
    <property type="match status" value="1"/>
</dbReference>
<keyword evidence="7" id="KW-1185">Reference proteome</keyword>
<dbReference type="Pfam" id="PF00005">
    <property type="entry name" value="ABC_tran"/>
    <property type="match status" value="1"/>
</dbReference>
<feature type="domain" description="ABC transporter" evidence="5">
    <location>
        <begin position="18"/>
        <end position="245"/>
    </location>
</feature>
<dbReference type="InterPro" id="IPR003593">
    <property type="entry name" value="AAA+_ATPase"/>
</dbReference>
<dbReference type="PANTHER" id="PTHR43335">
    <property type="entry name" value="ABC TRANSPORTER, ATP-BINDING PROTEIN"/>
    <property type="match status" value="1"/>
</dbReference>
<evidence type="ECO:0000259" key="5">
    <source>
        <dbReference type="PROSITE" id="PS50893"/>
    </source>
</evidence>
<organism evidence="6 7">
    <name type="scientific">Corynebacterium testudinoris</name>
    <dbReference type="NCBI Taxonomy" id="136857"/>
    <lineage>
        <taxon>Bacteria</taxon>
        <taxon>Bacillati</taxon>
        <taxon>Actinomycetota</taxon>
        <taxon>Actinomycetes</taxon>
        <taxon>Mycobacteriales</taxon>
        <taxon>Corynebacteriaceae</taxon>
        <taxon>Corynebacterium</taxon>
    </lineage>
</organism>
<evidence type="ECO:0000256" key="4">
    <source>
        <dbReference type="ARBA" id="ARBA00022840"/>
    </source>
</evidence>
<keyword evidence="4" id="KW-0067">ATP-binding</keyword>
<dbReference type="CDD" id="cd03268">
    <property type="entry name" value="ABC_BcrA_bacitracin_resist"/>
    <property type="match status" value="1"/>
</dbReference>
<dbReference type="AlphaFoldDB" id="A0A0G3HAW0"/>
<protein>
    <submittedName>
        <fullName evidence="6">ABC-type multidrug transport system, ATPase component</fullName>
    </submittedName>
</protein>
<evidence type="ECO:0000256" key="2">
    <source>
        <dbReference type="ARBA" id="ARBA00022448"/>
    </source>
</evidence>
<reference evidence="7" key="2">
    <citation type="submission" date="2015-05" db="EMBL/GenBank/DDBJ databases">
        <title>Complete genome sequence of Corynebacterium testudinoris DSM 44614, recovered from necrotic lesions in the mouth of a tortoise.</title>
        <authorList>
            <person name="Ruckert C."/>
            <person name="Albersmeier A."/>
            <person name="Winkler A."/>
            <person name="Tauch A."/>
        </authorList>
    </citation>
    <scope>NUCLEOTIDE SEQUENCE [LARGE SCALE GENOMIC DNA]</scope>
    <source>
        <strain evidence="7">DSM 44614</strain>
    </source>
</reference>
<evidence type="ECO:0000256" key="3">
    <source>
        <dbReference type="ARBA" id="ARBA00022741"/>
    </source>
</evidence>
<keyword evidence="2" id="KW-0813">Transport</keyword>
<dbReference type="InterPro" id="IPR027417">
    <property type="entry name" value="P-loop_NTPase"/>
</dbReference>
<dbReference type="InterPro" id="IPR017871">
    <property type="entry name" value="ABC_transporter-like_CS"/>
</dbReference>
<dbReference type="InterPro" id="IPR003439">
    <property type="entry name" value="ABC_transporter-like_ATP-bd"/>
</dbReference>
<dbReference type="STRING" id="136857.CTEST_08140"/>
<dbReference type="PROSITE" id="PS50893">
    <property type="entry name" value="ABC_TRANSPORTER_2"/>
    <property type="match status" value="1"/>
</dbReference>
<dbReference type="PATRIC" id="fig|136857.5.peg.1618"/>
<dbReference type="GO" id="GO:0016887">
    <property type="term" value="F:ATP hydrolysis activity"/>
    <property type="evidence" value="ECO:0007669"/>
    <property type="project" value="InterPro"/>
</dbReference>
<evidence type="ECO:0000313" key="7">
    <source>
        <dbReference type="Proteomes" id="UP000035540"/>
    </source>
</evidence>
<dbReference type="GO" id="GO:0005524">
    <property type="term" value="F:ATP binding"/>
    <property type="evidence" value="ECO:0007669"/>
    <property type="project" value="UniProtKB-KW"/>
</dbReference>
<gene>
    <name evidence="6" type="ORF">CTEST_08140</name>
</gene>
<evidence type="ECO:0000256" key="1">
    <source>
        <dbReference type="ARBA" id="ARBA00005417"/>
    </source>
</evidence>
<dbReference type="SUPFAM" id="SSF52540">
    <property type="entry name" value="P-loop containing nucleoside triphosphate hydrolases"/>
    <property type="match status" value="1"/>
</dbReference>
<dbReference type="SMART" id="SM00382">
    <property type="entry name" value="AAA"/>
    <property type="match status" value="1"/>
</dbReference>
<dbReference type="EMBL" id="CP011545">
    <property type="protein sequence ID" value="AKK09058.1"/>
    <property type="molecule type" value="Genomic_DNA"/>
</dbReference>
<name>A0A0G3HAW0_9CORY</name>
<comment type="similarity">
    <text evidence="1">Belongs to the ABC transporter superfamily.</text>
</comment>